<evidence type="ECO:0000256" key="6">
    <source>
        <dbReference type="ARBA" id="ARBA00023125"/>
    </source>
</evidence>
<comment type="caution">
    <text evidence="11">The sequence shown here is derived from an EMBL/GenBank/DDBJ whole genome shotgun (WGS) entry which is preliminary data.</text>
</comment>
<keyword evidence="6" id="KW-0238">DNA-binding</keyword>
<dbReference type="SMART" id="SM00342">
    <property type="entry name" value="HTH_ARAC"/>
    <property type="match status" value="1"/>
</dbReference>
<dbReference type="GO" id="GO:0003700">
    <property type="term" value="F:DNA-binding transcription factor activity"/>
    <property type="evidence" value="ECO:0007669"/>
    <property type="project" value="InterPro"/>
</dbReference>
<dbReference type="Pfam" id="PF12833">
    <property type="entry name" value="HTH_18"/>
    <property type="match status" value="1"/>
</dbReference>
<keyword evidence="7" id="KW-0804">Transcription</keyword>
<dbReference type="SUPFAM" id="SSF46689">
    <property type="entry name" value="Homeodomain-like"/>
    <property type="match status" value="1"/>
</dbReference>
<dbReference type="AlphaFoldDB" id="A0A4Q9DQ30"/>
<dbReference type="InterPro" id="IPR009057">
    <property type="entry name" value="Homeodomain-like_sf"/>
</dbReference>
<feature type="domain" description="HTH araC/xylS-type" evidence="9">
    <location>
        <begin position="445"/>
        <end position="544"/>
    </location>
</feature>
<dbReference type="GO" id="GO:0043565">
    <property type="term" value="F:sequence-specific DNA binding"/>
    <property type="evidence" value="ECO:0007669"/>
    <property type="project" value="InterPro"/>
</dbReference>
<comment type="subcellular location">
    <subcellularLocation>
        <location evidence="1">Cytoplasm</location>
    </subcellularLocation>
</comment>
<keyword evidence="5" id="KW-0805">Transcription regulation</keyword>
<dbReference type="InterPro" id="IPR001789">
    <property type="entry name" value="Sig_transdc_resp-reg_receiver"/>
</dbReference>
<dbReference type="InterPro" id="IPR011006">
    <property type="entry name" value="CheY-like_superfamily"/>
</dbReference>
<evidence type="ECO:0000256" key="5">
    <source>
        <dbReference type="ARBA" id="ARBA00023015"/>
    </source>
</evidence>
<organism evidence="11 12">
    <name type="scientific">Paenibacillus thalictri</name>
    <dbReference type="NCBI Taxonomy" id="2527873"/>
    <lineage>
        <taxon>Bacteria</taxon>
        <taxon>Bacillati</taxon>
        <taxon>Bacillota</taxon>
        <taxon>Bacilli</taxon>
        <taxon>Bacillales</taxon>
        <taxon>Paenibacillaceae</taxon>
        <taxon>Paenibacillus</taxon>
    </lineage>
</organism>
<dbReference type="EMBL" id="SIRE01000014">
    <property type="protein sequence ID" value="TBL76351.1"/>
    <property type="molecule type" value="Genomic_DNA"/>
</dbReference>
<keyword evidence="3 8" id="KW-0597">Phosphoprotein</keyword>
<sequence length="545" mass="62022">MTAGERNGWAMDSLVALVIDDETESREGLKQIIPWQQLGVHLTLEAGNGKEALETILEYKPDLIFTDLMMPFLSGIELMKELHRLRYKGKIIVITGYDDFQFAREALRLGAADYILKPFRTPEVLPIVSQCIEEIRLSRLGELQLQQQQEKYTEALGLLQQKIVKDIITGSVRTGDKIQTKLEQVSLGWMLNHPLTVASIEIDNLLGESSAQEKELLLFAIGNVTHDSIGNQVPFYMYYNHSDRWILILGSGSKSKVADIAGKLIENIGRYVKLAVTIGVGPVCRVEGLPKSYVASMEALEYKTILGGNQVLFSEEVSLHPPTEDIHNSHNSDIEQEMLSILKTGALIEQAELRAKLTRLVQSWGVHKKETLHHRMFEWLLKLERQLKAHNPNLNVIGSETLKHWKTFSRFDTLDGIIHYSITVLQQMTFQNHEEQKSQLGHITRKALQLIEERFTDNELTLSAVADKVYVSSVWLSHLLKEKTGKTFLEIVTELRISLAKQLLQDVSLKAYEVAERVGYKDTDYFTKQFKKHTGRTPSEYRSQT</sequence>
<dbReference type="GO" id="GO:0000160">
    <property type="term" value="P:phosphorelay signal transduction system"/>
    <property type="evidence" value="ECO:0007669"/>
    <property type="project" value="UniProtKB-KW"/>
</dbReference>
<dbReference type="Pfam" id="PF00072">
    <property type="entry name" value="Response_reg"/>
    <property type="match status" value="1"/>
</dbReference>
<keyword evidence="4" id="KW-0902">Two-component regulatory system</keyword>
<dbReference type="InterPro" id="IPR051552">
    <property type="entry name" value="HptR"/>
</dbReference>
<accession>A0A4Q9DQ30</accession>
<keyword evidence="12" id="KW-1185">Reference proteome</keyword>
<dbReference type="PANTHER" id="PTHR42713">
    <property type="entry name" value="HISTIDINE KINASE-RELATED"/>
    <property type="match status" value="1"/>
</dbReference>
<name>A0A4Q9DQ30_9BACL</name>
<dbReference type="PRINTS" id="PR00032">
    <property type="entry name" value="HTHARAC"/>
</dbReference>
<dbReference type="InterPro" id="IPR018060">
    <property type="entry name" value="HTH_AraC"/>
</dbReference>
<evidence type="ECO:0000256" key="2">
    <source>
        <dbReference type="ARBA" id="ARBA00022490"/>
    </source>
</evidence>
<evidence type="ECO:0000256" key="4">
    <source>
        <dbReference type="ARBA" id="ARBA00023012"/>
    </source>
</evidence>
<evidence type="ECO:0000259" key="10">
    <source>
        <dbReference type="PROSITE" id="PS50110"/>
    </source>
</evidence>
<evidence type="ECO:0000256" key="7">
    <source>
        <dbReference type="ARBA" id="ARBA00023163"/>
    </source>
</evidence>
<evidence type="ECO:0000313" key="12">
    <source>
        <dbReference type="Proteomes" id="UP000293142"/>
    </source>
</evidence>
<dbReference type="InterPro" id="IPR041522">
    <property type="entry name" value="CdaR_GGDEF"/>
</dbReference>
<dbReference type="Gene3D" id="1.10.10.60">
    <property type="entry name" value="Homeodomain-like"/>
    <property type="match status" value="2"/>
</dbReference>
<reference evidence="11 12" key="1">
    <citation type="submission" date="2019-02" db="EMBL/GenBank/DDBJ databases">
        <title>Paenibacillus sp. nov., isolated from surface-sterilized tissue of Thalictrum simplex L.</title>
        <authorList>
            <person name="Tuo L."/>
        </authorList>
    </citation>
    <scope>NUCLEOTIDE SEQUENCE [LARGE SCALE GENOMIC DNA]</scope>
    <source>
        <strain evidence="11 12">N2SHLJ1</strain>
    </source>
</reference>
<evidence type="ECO:0000256" key="3">
    <source>
        <dbReference type="ARBA" id="ARBA00022553"/>
    </source>
</evidence>
<evidence type="ECO:0000256" key="1">
    <source>
        <dbReference type="ARBA" id="ARBA00004496"/>
    </source>
</evidence>
<dbReference type="PROSITE" id="PS50110">
    <property type="entry name" value="RESPONSE_REGULATORY"/>
    <property type="match status" value="1"/>
</dbReference>
<dbReference type="PANTHER" id="PTHR42713:SF3">
    <property type="entry name" value="TRANSCRIPTIONAL REGULATORY PROTEIN HPTR"/>
    <property type="match status" value="1"/>
</dbReference>
<keyword evidence="2" id="KW-0963">Cytoplasm</keyword>
<evidence type="ECO:0000313" key="11">
    <source>
        <dbReference type="EMBL" id="TBL76351.1"/>
    </source>
</evidence>
<dbReference type="Pfam" id="PF17853">
    <property type="entry name" value="GGDEF_2"/>
    <property type="match status" value="1"/>
</dbReference>
<protein>
    <submittedName>
        <fullName evidence="11">Response regulator</fullName>
    </submittedName>
</protein>
<dbReference type="SUPFAM" id="SSF52172">
    <property type="entry name" value="CheY-like"/>
    <property type="match status" value="1"/>
</dbReference>
<dbReference type="Gene3D" id="3.40.50.2300">
    <property type="match status" value="1"/>
</dbReference>
<evidence type="ECO:0000259" key="9">
    <source>
        <dbReference type="PROSITE" id="PS01124"/>
    </source>
</evidence>
<dbReference type="GO" id="GO:0005737">
    <property type="term" value="C:cytoplasm"/>
    <property type="evidence" value="ECO:0007669"/>
    <property type="project" value="UniProtKB-SubCell"/>
</dbReference>
<dbReference type="OrthoDB" id="9794370at2"/>
<dbReference type="SMART" id="SM00448">
    <property type="entry name" value="REC"/>
    <property type="match status" value="1"/>
</dbReference>
<dbReference type="Proteomes" id="UP000293142">
    <property type="component" value="Unassembled WGS sequence"/>
</dbReference>
<dbReference type="PROSITE" id="PS01124">
    <property type="entry name" value="HTH_ARAC_FAMILY_2"/>
    <property type="match status" value="1"/>
</dbReference>
<feature type="modified residue" description="4-aspartylphosphate" evidence="8">
    <location>
        <position position="67"/>
    </location>
</feature>
<dbReference type="CDD" id="cd17536">
    <property type="entry name" value="REC_YesN-like"/>
    <property type="match status" value="1"/>
</dbReference>
<dbReference type="InterPro" id="IPR020449">
    <property type="entry name" value="Tscrpt_reg_AraC-type_HTH"/>
</dbReference>
<evidence type="ECO:0000256" key="8">
    <source>
        <dbReference type="PROSITE-ProRule" id="PRU00169"/>
    </source>
</evidence>
<feature type="domain" description="Response regulatory" evidence="10">
    <location>
        <begin position="15"/>
        <end position="132"/>
    </location>
</feature>
<proteinExistence type="predicted"/>
<gene>
    <name evidence="11" type="ORF">EYB31_20390</name>
</gene>